<evidence type="ECO:0000313" key="8">
    <source>
        <dbReference type="Proteomes" id="UP000296352"/>
    </source>
</evidence>
<dbReference type="GO" id="GO:0004497">
    <property type="term" value="F:monooxygenase activity"/>
    <property type="evidence" value="ECO:0007669"/>
    <property type="project" value="UniProtKB-ARBA"/>
</dbReference>
<dbReference type="GO" id="GO:0046872">
    <property type="term" value="F:metal ion binding"/>
    <property type="evidence" value="ECO:0007669"/>
    <property type="project" value="UniProtKB-KW"/>
</dbReference>
<name>A0A4P7QIH8_9CORY</name>
<dbReference type="PROSITE" id="PS51296">
    <property type="entry name" value="RIESKE"/>
    <property type="match status" value="1"/>
</dbReference>
<gene>
    <name evidence="7" type="ORF">CENDO_11115</name>
</gene>
<dbReference type="GO" id="GO:0016705">
    <property type="term" value="F:oxidoreductase activity, acting on paired donors, with incorporation or reduction of molecular oxygen"/>
    <property type="evidence" value="ECO:0007669"/>
    <property type="project" value="UniProtKB-ARBA"/>
</dbReference>
<sequence length="116" mass="12176">MFLLGTGTTLAAAYLAACGKEPSAQIAAKEIPVGGAIMIDEVIFAQPQEGVFKAWSRRCTHQNQMITEVEGLTATCTAHFSQYNLEDGTPIQGPARGPLQEYGVSNDGGTVVTTAS</sequence>
<evidence type="ECO:0000256" key="5">
    <source>
        <dbReference type="SAM" id="MobiDB-lite"/>
    </source>
</evidence>
<protein>
    <submittedName>
        <fullName evidence="7">3-phenylpropionate dioxygenase ferredoxin subunit</fullName>
    </submittedName>
</protein>
<dbReference type="CDD" id="cd03467">
    <property type="entry name" value="Rieske"/>
    <property type="match status" value="1"/>
</dbReference>
<dbReference type="GO" id="GO:0051537">
    <property type="term" value="F:2 iron, 2 sulfur cluster binding"/>
    <property type="evidence" value="ECO:0007669"/>
    <property type="project" value="UniProtKB-KW"/>
</dbReference>
<evidence type="ECO:0000256" key="4">
    <source>
        <dbReference type="ARBA" id="ARBA00023014"/>
    </source>
</evidence>
<evidence type="ECO:0000256" key="2">
    <source>
        <dbReference type="ARBA" id="ARBA00022723"/>
    </source>
</evidence>
<dbReference type="OrthoDB" id="25106at2"/>
<keyword evidence="7" id="KW-0560">Oxidoreductase</keyword>
<keyword evidence="1" id="KW-0001">2Fe-2S</keyword>
<dbReference type="Proteomes" id="UP000296352">
    <property type="component" value="Chromosome"/>
</dbReference>
<keyword evidence="8" id="KW-1185">Reference proteome</keyword>
<feature type="domain" description="Rieske" evidence="6">
    <location>
        <begin position="23"/>
        <end position="113"/>
    </location>
</feature>
<evidence type="ECO:0000313" key="7">
    <source>
        <dbReference type="EMBL" id="QCB29473.1"/>
    </source>
</evidence>
<accession>A0A4P7QIH8</accession>
<evidence type="ECO:0000256" key="3">
    <source>
        <dbReference type="ARBA" id="ARBA00023004"/>
    </source>
</evidence>
<dbReference type="AlphaFoldDB" id="A0A4P7QIH8"/>
<dbReference type="SUPFAM" id="SSF50022">
    <property type="entry name" value="ISP domain"/>
    <property type="match status" value="1"/>
</dbReference>
<evidence type="ECO:0000256" key="1">
    <source>
        <dbReference type="ARBA" id="ARBA00022714"/>
    </source>
</evidence>
<dbReference type="EMBL" id="CP039247">
    <property type="protein sequence ID" value="QCB29473.1"/>
    <property type="molecule type" value="Genomic_DNA"/>
</dbReference>
<dbReference type="GO" id="GO:0051213">
    <property type="term" value="F:dioxygenase activity"/>
    <property type="evidence" value="ECO:0007669"/>
    <property type="project" value="UniProtKB-KW"/>
</dbReference>
<proteinExistence type="predicted"/>
<feature type="region of interest" description="Disordered" evidence="5">
    <location>
        <begin position="87"/>
        <end position="116"/>
    </location>
</feature>
<reference evidence="7 8" key="1">
    <citation type="submission" date="2019-04" db="EMBL/GenBank/DDBJ databases">
        <title>Corynebacterium endometrii sp. nov., isolated from the uterus of a cow with endometritis.</title>
        <authorList>
            <person name="Ballas P."/>
            <person name="Ruckert C."/>
            <person name="Wagener K."/>
            <person name="Drillich M."/>
            <person name="Kaempfer P."/>
            <person name="Busse H.-J."/>
            <person name="Ehling-Schulz M."/>
        </authorList>
    </citation>
    <scope>NUCLEOTIDE SEQUENCE [LARGE SCALE GENOMIC DNA]</scope>
    <source>
        <strain evidence="7 8">LMM-1653</strain>
    </source>
</reference>
<dbReference type="InterPro" id="IPR017941">
    <property type="entry name" value="Rieske_2Fe-2S"/>
</dbReference>
<keyword evidence="3" id="KW-0408">Iron</keyword>
<dbReference type="Pfam" id="PF00355">
    <property type="entry name" value="Rieske"/>
    <property type="match status" value="1"/>
</dbReference>
<keyword evidence="2" id="KW-0479">Metal-binding</keyword>
<dbReference type="InterPro" id="IPR036922">
    <property type="entry name" value="Rieske_2Fe-2S_sf"/>
</dbReference>
<feature type="compositionally biased region" description="Polar residues" evidence="5">
    <location>
        <begin position="107"/>
        <end position="116"/>
    </location>
</feature>
<evidence type="ECO:0000259" key="6">
    <source>
        <dbReference type="PROSITE" id="PS51296"/>
    </source>
</evidence>
<keyword evidence="7" id="KW-0223">Dioxygenase</keyword>
<organism evidence="7 8">
    <name type="scientific">Corynebacterium endometrii</name>
    <dbReference type="NCBI Taxonomy" id="2488819"/>
    <lineage>
        <taxon>Bacteria</taxon>
        <taxon>Bacillati</taxon>
        <taxon>Actinomycetota</taxon>
        <taxon>Actinomycetes</taxon>
        <taxon>Mycobacteriales</taxon>
        <taxon>Corynebacteriaceae</taxon>
        <taxon>Corynebacterium</taxon>
    </lineage>
</organism>
<dbReference type="KEGG" id="cee:CENDO_11115"/>
<dbReference type="Gene3D" id="2.102.10.10">
    <property type="entry name" value="Rieske [2Fe-2S] iron-sulphur domain"/>
    <property type="match status" value="1"/>
</dbReference>
<keyword evidence="4" id="KW-0411">Iron-sulfur</keyword>